<evidence type="ECO:0000313" key="1">
    <source>
        <dbReference type="EMBL" id="MEO1769783.1"/>
    </source>
</evidence>
<accession>A0ABV0EQ21</accession>
<dbReference type="EMBL" id="JAFREL020000001">
    <property type="protein sequence ID" value="MEO1769783.1"/>
    <property type="molecule type" value="Genomic_DNA"/>
</dbReference>
<comment type="caution">
    <text evidence="1">The sequence shown here is derived from an EMBL/GenBank/DDBJ whole genome shotgun (WGS) entry which is preliminary data.</text>
</comment>
<proteinExistence type="predicted"/>
<evidence type="ECO:0000313" key="2">
    <source>
        <dbReference type="Proteomes" id="UP000664357"/>
    </source>
</evidence>
<dbReference type="RefSeq" id="WP_207702150.1">
    <property type="nucleotide sequence ID" value="NZ_JAFREL020000001.1"/>
</dbReference>
<dbReference type="Proteomes" id="UP000664357">
    <property type="component" value="Unassembled WGS sequence"/>
</dbReference>
<organism evidence="1 2">
    <name type="scientific">Candidatus Enterococcus ferrettii</name>
    <dbReference type="NCBI Taxonomy" id="2815324"/>
    <lineage>
        <taxon>Bacteria</taxon>
        <taxon>Bacillati</taxon>
        <taxon>Bacillota</taxon>
        <taxon>Bacilli</taxon>
        <taxon>Lactobacillales</taxon>
        <taxon>Enterococcaceae</taxon>
        <taxon>Enterococcus</taxon>
    </lineage>
</organism>
<reference evidence="1 2" key="1">
    <citation type="submission" date="2021-03" db="EMBL/GenBank/DDBJ databases">
        <authorList>
            <person name="Gilmore M.S."/>
            <person name="Schwartzman J."/>
            <person name="Van Tyne D."/>
            <person name="Martin M."/>
            <person name="Earl A.M."/>
            <person name="Manson A.L."/>
            <person name="Straub T."/>
            <person name="Salamzade R."/>
            <person name="Saavedra J."/>
            <person name="Lebreton F."/>
            <person name="Prichula J."/>
            <person name="Schaufler K."/>
            <person name="Gaca A."/>
            <person name="Sgardioli B."/>
            <person name="Wagenaar J."/>
            <person name="Strong T."/>
        </authorList>
    </citation>
    <scope>NUCLEOTIDE SEQUENCE [LARGE SCALE GENOMIC DNA]</scope>
    <source>
        <strain evidence="1 2">665A</strain>
    </source>
</reference>
<sequence>MSKLVANYTNSQGKVQHWTLDLTATIGKSNDHLDERPKPAKNAGVTKGRYLFSTKSVESFDPSIPESWPKEMSHAAFPPIVRTDESSTTPEELVEDMQNELATNSPSCKIISFPQKP</sequence>
<reference evidence="1 2" key="2">
    <citation type="submission" date="2024-02" db="EMBL/GenBank/DDBJ databases">
        <title>The Genome Sequence of Enterococcus sp. DIV0159.</title>
        <authorList>
            <person name="Earl A."/>
            <person name="Manson A."/>
            <person name="Gilmore M."/>
            <person name="Sanders J."/>
            <person name="Shea T."/>
            <person name="Howe W."/>
            <person name="Livny J."/>
            <person name="Cuomo C."/>
            <person name="Neafsey D."/>
            <person name="Birren B."/>
        </authorList>
    </citation>
    <scope>NUCLEOTIDE SEQUENCE [LARGE SCALE GENOMIC DNA]</scope>
    <source>
        <strain evidence="1 2">665A</strain>
    </source>
</reference>
<name>A0ABV0EQ21_9ENTE</name>
<keyword evidence="2" id="KW-1185">Reference proteome</keyword>
<gene>
    <name evidence="1" type="ORF">JZO67_001734</name>
</gene>
<protein>
    <submittedName>
        <fullName evidence="1">Uncharacterized protein</fullName>
    </submittedName>
</protein>